<evidence type="ECO:0000259" key="2">
    <source>
        <dbReference type="PROSITE" id="PS50894"/>
    </source>
</evidence>
<keyword evidence="4" id="KW-1185">Reference proteome</keyword>
<dbReference type="RefSeq" id="WP_115124010.1">
    <property type="nucleotide sequence ID" value="NZ_QRAO01000003.1"/>
</dbReference>
<evidence type="ECO:0000313" key="4">
    <source>
        <dbReference type="Proteomes" id="UP000255317"/>
    </source>
</evidence>
<protein>
    <submittedName>
        <fullName evidence="3">HPt (Histidine-containing phosphotransfer) domain-containing protein</fullName>
    </submittedName>
</protein>
<dbReference type="GO" id="GO:0000160">
    <property type="term" value="P:phosphorelay signal transduction system"/>
    <property type="evidence" value="ECO:0007669"/>
    <property type="project" value="InterPro"/>
</dbReference>
<reference evidence="3 4" key="1">
    <citation type="submission" date="2018-07" db="EMBL/GenBank/DDBJ databases">
        <title>Genomic Encyclopedia of Type Strains, Phase IV (KMG-IV): sequencing the most valuable type-strain genomes for metagenomic binning, comparative biology and taxonomic classification.</title>
        <authorList>
            <person name="Goeker M."/>
        </authorList>
    </citation>
    <scope>NUCLEOTIDE SEQUENCE [LARGE SCALE GENOMIC DNA]</scope>
    <source>
        <strain evidence="3 4">DSM 101478</strain>
    </source>
</reference>
<dbReference type="Proteomes" id="UP000255317">
    <property type="component" value="Unassembled WGS sequence"/>
</dbReference>
<accession>A0A370QB51</accession>
<sequence length="113" mass="12584">MDTHYSVENLKEIAGGDEDFMAVVAQTFLDEIPPDLAAMEEAVENNNKELAYQFAHKMKPNFEMFGLGLEKDITAIESWTKTSKSVSAILDTVNKVVSTVNAVLAELKRDFNL</sequence>
<dbReference type="InterPro" id="IPR036641">
    <property type="entry name" value="HPT_dom_sf"/>
</dbReference>
<dbReference type="GO" id="GO:0004672">
    <property type="term" value="F:protein kinase activity"/>
    <property type="evidence" value="ECO:0007669"/>
    <property type="project" value="UniProtKB-ARBA"/>
</dbReference>
<comment type="caution">
    <text evidence="3">The sequence shown here is derived from an EMBL/GenBank/DDBJ whole genome shotgun (WGS) entry which is preliminary data.</text>
</comment>
<dbReference type="Gene3D" id="1.20.120.160">
    <property type="entry name" value="HPT domain"/>
    <property type="match status" value="1"/>
</dbReference>
<keyword evidence="1" id="KW-0597">Phosphoprotein</keyword>
<dbReference type="InterPro" id="IPR008207">
    <property type="entry name" value="Sig_transdc_His_kin_Hpt_dom"/>
</dbReference>
<feature type="modified residue" description="Phosphohistidine" evidence="1">
    <location>
        <position position="56"/>
    </location>
</feature>
<organism evidence="3 4">
    <name type="scientific">Marinirhabdus gelatinilytica</name>
    <dbReference type="NCBI Taxonomy" id="1703343"/>
    <lineage>
        <taxon>Bacteria</taxon>
        <taxon>Pseudomonadati</taxon>
        <taxon>Bacteroidota</taxon>
        <taxon>Flavobacteriia</taxon>
        <taxon>Flavobacteriales</taxon>
        <taxon>Flavobacteriaceae</taxon>
    </lineage>
</organism>
<dbReference type="PROSITE" id="PS50894">
    <property type="entry name" value="HPT"/>
    <property type="match status" value="1"/>
</dbReference>
<feature type="domain" description="HPt" evidence="2">
    <location>
        <begin position="17"/>
        <end position="107"/>
    </location>
</feature>
<evidence type="ECO:0000256" key="1">
    <source>
        <dbReference type="PROSITE-ProRule" id="PRU00110"/>
    </source>
</evidence>
<dbReference type="OrthoDB" id="7478530at2"/>
<proteinExistence type="predicted"/>
<gene>
    <name evidence="3" type="ORF">C8D94_103436</name>
</gene>
<dbReference type="SUPFAM" id="SSF47226">
    <property type="entry name" value="Histidine-containing phosphotransfer domain, HPT domain"/>
    <property type="match status" value="1"/>
</dbReference>
<evidence type="ECO:0000313" key="3">
    <source>
        <dbReference type="EMBL" id="RDK85608.1"/>
    </source>
</evidence>
<name>A0A370QB51_9FLAO</name>
<dbReference type="EMBL" id="QRAO01000003">
    <property type="protein sequence ID" value="RDK85608.1"/>
    <property type="molecule type" value="Genomic_DNA"/>
</dbReference>
<dbReference type="AlphaFoldDB" id="A0A370QB51"/>